<dbReference type="AlphaFoldDB" id="A0A4V2SDW2"/>
<dbReference type="InterPro" id="IPR017946">
    <property type="entry name" value="PLC-like_Pdiesterase_TIM-brl"/>
</dbReference>
<dbReference type="Proteomes" id="UP000295711">
    <property type="component" value="Unassembled WGS sequence"/>
</dbReference>
<protein>
    <submittedName>
        <fullName evidence="2">Glycerophosphoryl diester phosphodiesterase</fullName>
    </submittedName>
</protein>
<dbReference type="PROSITE" id="PS51704">
    <property type="entry name" value="GP_PDE"/>
    <property type="match status" value="1"/>
</dbReference>
<dbReference type="CDD" id="cd08563">
    <property type="entry name" value="GDPD_TtGDE_like"/>
    <property type="match status" value="1"/>
</dbReference>
<keyword evidence="3" id="KW-1185">Reference proteome</keyword>
<dbReference type="GO" id="GO:0008081">
    <property type="term" value="F:phosphoric diester hydrolase activity"/>
    <property type="evidence" value="ECO:0007669"/>
    <property type="project" value="InterPro"/>
</dbReference>
<evidence type="ECO:0000259" key="1">
    <source>
        <dbReference type="PROSITE" id="PS51704"/>
    </source>
</evidence>
<dbReference type="OrthoDB" id="384721at2"/>
<name>A0A4V2SDW2_9FIRM</name>
<feature type="domain" description="GP-PDE" evidence="1">
    <location>
        <begin position="2"/>
        <end position="237"/>
    </location>
</feature>
<dbReference type="RefSeq" id="WP_132089857.1">
    <property type="nucleotide sequence ID" value="NZ_JANKAQ010000003.1"/>
</dbReference>
<dbReference type="EMBL" id="SLXA01000003">
    <property type="protein sequence ID" value="TCO85492.1"/>
    <property type="molecule type" value="Genomic_DNA"/>
</dbReference>
<evidence type="ECO:0000313" key="2">
    <source>
        <dbReference type="EMBL" id="TCO85492.1"/>
    </source>
</evidence>
<dbReference type="SUPFAM" id="SSF51695">
    <property type="entry name" value="PLC-like phosphodiesterases"/>
    <property type="match status" value="1"/>
</dbReference>
<dbReference type="InterPro" id="IPR030395">
    <property type="entry name" value="GP_PDE_dom"/>
</dbReference>
<organism evidence="2 3">
    <name type="scientific">Frisingicoccus caecimuris</name>
    <dbReference type="NCBI Taxonomy" id="1796636"/>
    <lineage>
        <taxon>Bacteria</taxon>
        <taxon>Bacillati</taxon>
        <taxon>Bacillota</taxon>
        <taxon>Clostridia</taxon>
        <taxon>Lachnospirales</taxon>
        <taxon>Lachnospiraceae</taxon>
        <taxon>Frisingicoccus</taxon>
    </lineage>
</organism>
<dbReference type="Gene3D" id="3.20.20.190">
    <property type="entry name" value="Phosphatidylinositol (PI) phosphodiesterase"/>
    <property type="match status" value="1"/>
</dbReference>
<dbReference type="PANTHER" id="PTHR46211">
    <property type="entry name" value="GLYCEROPHOSPHORYL DIESTER PHOSPHODIESTERASE"/>
    <property type="match status" value="1"/>
</dbReference>
<dbReference type="GO" id="GO:0006629">
    <property type="term" value="P:lipid metabolic process"/>
    <property type="evidence" value="ECO:0007669"/>
    <property type="project" value="InterPro"/>
</dbReference>
<reference evidence="2 3" key="1">
    <citation type="submission" date="2019-03" db="EMBL/GenBank/DDBJ databases">
        <title>Genomic Encyclopedia of Type Strains, Phase IV (KMG-IV): sequencing the most valuable type-strain genomes for metagenomic binning, comparative biology and taxonomic classification.</title>
        <authorList>
            <person name="Goeker M."/>
        </authorList>
    </citation>
    <scope>NUCLEOTIDE SEQUENCE [LARGE SCALE GENOMIC DNA]</scope>
    <source>
        <strain evidence="2 3">DSM 28559</strain>
    </source>
</reference>
<gene>
    <name evidence="2" type="ORF">EV212_103214</name>
</gene>
<comment type="caution">
    <text evidence="2">The sequence shown here is derived from an EMBL/GenBank/DDBJ whole genome shotgun (WGS) entry which is preliminary data.</text>
</comment>
<dbReference type="Pfam" id="PF03009">
    <property type="entry name" value="GDPD"/>
    <property type="match status" value="1"/>
</dbReference>
<accession>A0A4V2SDW2</accession>
<proteinExistence type="predicted"/>
<evidence type="ECO:0000313" key="3">
    <source>
        <dbReference type="Proteomes" id="UP000295711"/>
    </source>
</evidence>
<sequence>MTKNFAHRGFSGKYPENTMLAFEKAIEAGADGIENDVHLTKDGVVVIIHDERVDRTTDGAGWVRDFTYEELAKLDASYIFKEYGFQHIPTLREYLELVKDKDIITNIELKTGVFEYDGIEKKVYDMIQEYGLKDKMIISSFNHFSILRMKAIDPTIKCGLLEESWLINAGVYVASTGVECYHPMYKNMTPEVVAEIKSHNLEINTWTVNEKEEIEEMFERGVDSVIGNYPDIVREIQKAYR</sequence>
<dbReference type="PANTHER" id="PTHR46211:SF1">
    <property type="entry name" value="GLYCEROPHOSPHODIESTER PHOSPHODIESTERASE, CYTOPLASMIC"/>
    <property type="match status" value="1"/>
</dbReference>